<dbReference type="AlphaFoldDB" id="A0AAE0P3D2"/>
<dbReference type="Gene3D" id="1.20.58.340">
    <property type="entry name" value="Magnesium transport protein CorA, transmembrane region"/>
    <property type="match status" value="1"/>
</dbReference>
<keyword evidence="3" id="KW-1185">Reference proteome</keyword>
<name>A0AAE0P3D2_SORBR</name>
<feature type="transmembrane region" description="Helical" evidence="1">
    <location>
        <begin position="443"/>
        <end position="465"/>
    </location>
</feature>
<evidence type="ECO:0000313" key="2">
    <source>
        <dbReference type="EMBL" id="KAK3392554.1"/>
    </source>
</evidence>
<organism evidence="2 3">
    <name type="scientific">Sordaria brevicollis</name>
    <dbReference type="NCBI Taxonomy" id="83679"/>
    <lineage>
        <taxon>Eukaryota</taxon>
        <taxon>Fungi</taxon>
        <taxon>Dikarya</taxon>
        <taxon>Ascomycota</taxon>
        <taxon>Pezizomycotina</taxon>
        <taxon>Sordariomycetes</taxon>
        <taxon>Sordariomycetidae</taxon>
        <taxon>Sordariales</taxon>
        <taxon>Sordariaceae</taxon>
        <taxon>Sordaria</taxon>
    </lineage>
</organism>
<protein>
    <submittedName>
        <fullName evidence="2">Uncharacterized protein</fullName>
    </submittedName>
</protein>
<evidence type="ECO:0000256" key="1">
    <source>
        <dbReference type="SAM" id="Phobius"/>
    </source>
</evidence>
<dbReference type="EMBL" id="JAUTDP010000011">
    <property type="protein sequence ID" value="KAK3392554.1"/>
    <property type="molecule type" value="Genomic_DNA"/>
</dbReference>
<keyword evidence="1" id="KW-1133">Transmembrane helix</keyword>
<gene>
    <name evidence="2" type="ORF">B0T20DRAFT_361146</name>
</gene>
<evidence type="ECO:0000313" key="3">
    <source>
        <dbReference type="Proteomes" id="UP001281003"/>
    </source>
</evidence>
<keyword evidence="1" id="KW-0472">Membrane</keyword>
<feature type="transmembrane region" description="Helical" evidence="1">
    <location>
        <begin position="407"/>
        <end position="431"/>
    </location>
</feature>
<reference evidence="2" key="2">
    <citation type="submission" date="2023-07" db="EMBL/GenBank/DDBJ databases">
        <authorList>
            <consortium name="Lawrence Berkeley National Laboratory"/>
            <person name="Haridas S."/>
            <person name="Hensen N."/>
            <person name="Bonometti L."/>
            <person name="Westerberg I."/>
            <person name="Brannstrom I.O."/>
            <person name="Guillou S."/>
            <person name="Cros-Aarteil S."/>
            <person name="Calhoun S."/>
            <person name="Kuo A."/>
            <person name="Mondo S."/>
            <person name="Pangilinan J."/>
            <person name="Riley R."/>
            <person name="LaButti K."/>
            <person name="Andreopoulos B."/>
            <person name="Lipzen A."/>
            <person name="Chen C."/>
            <person name="Yanf M."/>
            <person name="Daum C."/>
            <person name="Ng V."/>
            <person name="Clum A."/>
            <person name="Steindorff A."/>
            <person name="Ohm R."/>
            <person name="Martin F."/>
            <person name="Silar P."/>
            <person name="Natvig D."/>
            <person name="Lalanne C."/>
            <person name="Gautier V."/>
            <person name="Ament-velasquez S.L."/>
            <person name="Kruys A."/>
            <person name="Hutchinson M.I."/>
            <person name="Powell A.J."/>
            <person name="Barry K."/>
            <person name="Miller A.N."/>
            <person name="Grigoriev I.V."/>
            <person name="Debuchy R."/>
            <person name="Gladieux P."/>
            <person name="Thoren M.H."/>
            <person name="Johannesson H."/>
        </authorList>
    </citation>
    <scope>NUCLEOTIDE SEQUENCE</scope>
    <source>
        <strain evidence="2">FGSC 1904</strain>
    </source>
</reference>
<dbReference type="Proteomes" id="UP001281003">
    <property type="component" value="Unassembled WGS sequence"/>
</dbReference>
<reference evidence="2" key="1">
    <citation type="journal article" date="2023" name="Mol. Phylogenet. Evol.">
        <title>Genome-scale phylogeny and comparative genomics of the fungal order Sordariales.</title>
        <authorList>
            <person name="Hensen N."/>
            <person name="Bonometti L."/>
            <person name="Westerberg I."/>
            <person name="Brannstrom I.O."/>
            <person name="Guillou S."/>
            <person name="Cros-Aarteil S."/>
            <person name="Calhoun S."/>
            <person name="Haridas S."/>
            <person name="Kuo A."/>
            <person name="Mondo S."/>
            <person name="Pangilinan J."/>
            <person name="Riley R."/>
            <person name="LaButti K."/>
            <person name="Andreopoulos B."/>
            <person name="Lipzen A."/>
            <person name="Chen C."/>
            <person name="Yan M."/>
            <person name="Daum C."/>
            <person name="Ng V."/>
            <person name="Clum A."/>
            <person name="Steindorff A."/>
            <person name="Ohm R.A."/>
            <person name="Martin F."/>
            <person name="Silar P."/>
            <person name="Natvig D.O."/>
            <person name="Lalanne C."/>
            <person name="Gautier V."/>
            <person name="Ament-Velasquez S.L."/>
            <person name="Kruys A."/>
            <person name="Hutchinson M.I."/>
            <person name="Powell A.J."/>
            <person name="Barry K."/>
            <person name="Miller A.N."/>
            <person name="Grigoriev I.V."/>
            <person name="Debuchy R."/>
            <person name="Gladieux P."/>
            <person name="Hiltunen Thoren M."/>
            <person name="Johannesson H."/>
        </authorList>
    </citation>
    <scope>NUCLEOTIDE SEQUENCE</scope>
    <source>
        <strain evidence="2">FGSC 1904</strain>
    </source>
</reference>
<accession>A0AAE0P3D2</accession>
<proteinExistence type="predicted"/>
<keyword evidence="1" id="KW-0812">Transmembrane</keyword>
<sequence length="521" mass="58693">MEFDRTSLEWSAHDLSRFTCEFPGEKATIAVLDFLPSSGHHSSGICAVVKPVFEEDEDGANTQSPVSYLPLNSSDILSQLVREFCIHPRITRKIDRLCCDFSAQRHYSDEDDLPKGCKERSPMITCTARTSATLPDDIALSTTYFTDIDLNLAVFYGCNNEQKEYIVRRIKLCSLMHNHPLLLPGLFFELERVRVVEQVEDLVDKFELRNNLDYDQLESGDIARRLDLNMDKKRMTEVLKSTLRARELVGLVLAIKRQLKKLEQAIDMVKGSVQGSASPTFSPGCLTRIPSATLSSAPGSQNVSRATTLYGEENHAQQGLPHLSGLTGYSRLERSGNMIRDRLQDVVFEFDDKINDCHLVKDNMSLTMQTVWSFFQLQDNQTNLKLSHANTGLSEEMKKDSSQMRSIALLTMIFLPMSTVAAIFSTDFFSWDAEAGQTVVSKYFWVFIVVALALTCIVVGAWYMATLARDRKGDRTCGIRLPFGLFGAKDGKDNDNPQRQKKPSGRRVFNNLESEIPLHVV</sequence>
<comment type="caution">
    <text evidence="2">The sequence shown here is derived from an EMBL/GenBank/DDBJ whole genome shotgun (WGS) entry which is preliminary data.</text>
</comment>